<dbReference type="Gene3D" id="1.10.275.10">
    <property type="entry name" value="Fumarase/aspartase (N-terminal domain)"/>
    <property type="match status" value="1"/>
</dbReference>
<dbReference type="InterPro" id="IPR009049">
    <property type="entry name" value="Argininosuccinate_lyase"/>
</dbReference>
<evidence type="ECO:0000313" key="9">
    <source>
        <dbReference type="EMBL" id="GAA2046098.1"/>
    </source>
</evidence>
<keyword evidence="5" id="KW-0456">Lyase</keyword>
<dbReference type="InterPro" id="IPR000362">
    <property type="entry name" value="Fumarate_lyase_fam"/>
</dbReference>
<evidence type="ECO:0000256" key="1">
    <source>
        <dbReference type="ARBA" id="ARBA00004941"/>
    </source>
</evidence>
<dbReference type="InterPro" id="IPR029419">
    <property type="entry name" value="Arg_succ_lyase_C"/>
</dbReference>
<dbReference type="EMBL" id="BAAAMN010000068">
    <property type="protein sequence ID" value="GAA2046098.1"/>
    <property type="molecule type" value="Genomic_DNA"/>
</dbReference>
<comment type="caution">
    <text evidence="9">The sequence shown here is derived from an EMBL/GenBank/DDBJ whole genome shotgun (WGS) entry which is preliminary data.</text>
</comment>
<sequence length="278" mass="30385">MAGSAIATNPELIAQDLGYERSYDNSIDAVASRDHVAEFLFASSQLMISISRLAEEQIYWASPHLRWVELHDSHATGSSIMPQKKNPDIAELSRGKAGTIMGLLSGFMATQKALPTAYNRDLFEDKSALLHAIHTLELVLPAMAGSIRTMQINEDVMKEQATMAHSLATDIADMLALSGVPFREAHEIVGETVSYCDKHALELTELTSEHLSEVDSRITLELIEALDVRKSLDKRTGKGSTKPSRVVEQAEALRDYLDSPSATLTPLKGRALAPSQNS</sequence>
<gene>
    <name evidence="9" type="ORF">GCM10009720_28750</name>
</gene>
<dbReference type="EC" id="4.3.2.1" evidence="2 6"/>
<feature type="domain" description="Argininosuccinate lyase C-terminal" evidence="8">
    <location>
        <begin position="165"/>
        <end position="232"/>
    </location>
</feature>
<evidence type="ECO:0000256" key="2">
    <source>
        <dbReference type="ARBA" id="ARBA00012338"/>
    </source>
</evidence>
<feature type="domain" description="Fumarate lyase N-terminal" evidence="7">
    <location>
        <begin position="2"/>
        <end position="102"/>
    </location>
</feature>
<dbReference type="Gene3D" id="1.10.40.30">
    <property type="entry name" value="Fumarase/aspartase (C-terminal domain)"/>
    <property type="match status" value="1"/>
</dbReference>
<dbReference type="PROSITE" id="PS00163">
    <property type="entry name" value="FUMARATE_LYASES"/>
    <property type="match status" value="1"/>
</dbReference>
<evidence type="ECO:0000259" key="7">
    <source>
        <dbReference type="Pfam" id="PF00206"/>
    </source>
</evidence>
<evidence type="ECO:0000256" key="5">
    <source>
        <dbReference type="ARBA" id="ARBA00023239"/>
    </source>
</evidence>
<evidence type="ECO:0000256" key="6">
    <source>
        <dbReference type="NCBIfam" id="TIGR00838"/>
    </source>
</evidence>
<dbReference type="PRINTS" id="PR00149">
    <property type="entry name" value="FUMRATELYASE"/>
</dbReference>
<comment type="pathway">
    <text evidence="1">Amino-acid biosynthesis; L-arginine biosynthesis; L-arginine from L-ornithine and carbamoyl phosphate: step 3/3.</text>
</comment>
<keyword evidence="3" id="KW-0055">Arginine biosynthesis</keyword>
<name>A0ABN2UZ34_9MICC</name>
<organism evidence="9 10">
    <name type="scientific">Yaniella flava</name>
    <dbReference type="NCBI Taxonomy" id="287930"/>
    <lineage>
        <taxon>Bacteria</taxon>
        <taxon>Bacillati</taxon>
        <taxon>Actinomycetota</taxon>
        <taxon>Actinomycetes</taxon>
        <taxon>Micrococcales</taxon>
        <taxon>Micrococcaceae</taxon>
        <taxon>Yaniella</taxon>
    </lineage>
</organism>
<dbReference type="SUPFAM" id="SSF48557">
    <property type="entry name" value="L-aspartase-like"/>
    <property type="match status" value="1"/>
</dbReference>
<proteinExistence type="predicted"/>
<keyword evidence="4" id="KW-0028">Amino-acid biosynthesis</keyword>
<dbReference type="InterPro" id="IPR022761">
    <property type="entry name" value="Fumarate_lyase_N"/>
</dbReference>
<dbReference type="PANTHER" id="PTHR43814">
    <property type="entry name" value="ARGININOSUCCINATE LYASE"/>
    <property type="match status" value="1"/>
</dbReference>
<dbReference type="PANTHER" id="PTHR43814:SF1">
    <property type="entry name" value="ARGININOSUCCINATE LYASE"/>
    <property type="match status" value="1"/>
</dbReference>
<dbReference type="Proteomes" id="UP001501461">
    <property type="component" value="Unassembled WGS sequence"/>
</dbReference>
<dbReference type="InterPro" id="IPR008948">
    <property type="entry name" value="L-Aspartase-like"/>
</dbReference>
<accession>A0ABN2UZ34</accession>
<dbReference type="InterPro" id="IPR020557">
    <property type="entry name" value="Fumarate_lyase_CS"/>
</dbReference>
<evidence type="ECO:0000256" key="4">
    <source>
        <dbReference type="ARBA" id="ARBA00022605"/>
    </source>
</evidence>
<evidence type="ECO:0000313" key="10">
    <source>
        <dbReference type="Proteomes" id="UP001501461"/>
    </source>
</evidence>
<evidence type="ECO:0000259" key="8">
    <source>
        <dbReference type="Pfam" id="PF14698"/>
    </source>
</evidence>
<keyword evidence="10" id="KW-1185">Reference proteome</keyword>
<dbReference type="Pfam" id="PF14698">
    <property type="entry name" value="ASL_C2"/>
    <property type="match status" value="1"/>
</dbReference>
<protein>
    <recommendedName>
        <fullName evidence="2 6">Argininosuccinate lyase</fullName>
        <ecNumber evidence="2 6">4.3.2.1</ecNumber>
    </recommendedName>
</protein>
<dbReference type="Gene3D" id="1.20.200.10">
    <property type="entry name" value="Fumarase/aspartase (Central domain)"/>
    <property type="match status" value="1"/>
</dbReference>
<reference evidence="9 10" key="1">
    <citation type="journal article" date="2019" name="Int. J. Syst. Evol. Microbiol.">
        <title>The Global Catalogue of Microorganisms (GCM) 10K type strain sequencing project: providing services to taxonomists for standard genome sequencing and annotation.</title>
        <authorList>
            <consortium name="The Broad Institute Genomics Platform"/>
            <consortium name="The Broad Institute Genome Sequencing Center for Infectious Disease"/>
            <person name="Wu L."/>
            <person name="Ma J."/>
        </authorList>
    </citation>
    <scope>NUCLEOTIDE SEQUENCE [LARGE SCALE GENOMIC DNA]</scope>
    <source>
        <strain evidence="9 10">JCM 13595</strain>
    </source>
</reference>
<dbReference type="PRINTS" id="PR00145">
    <property type="entry name" value="ARGSUCLYASE"/>
</dbReference>
<dbReference type="NCBIfam" id="TIGR00838">
    <property type="entry name" value="argH"/>
    <property type="match status" value="1"/>
</dbReference>
<evidence type="ECO:0000256" key="3">
    <source>
        <dbReference type="ARBA" id="ARBA00022571"/>
    </source>
</evidence>
<dbReference type="InterPro" id="IPR024083">
    <property type="entry name" value="Fumarase/histidase_N"/>
</dbReference>
<dbReference type="Pfam" id="PF00206">
    <property type="entry name" value="Lyase_1"/>
    <property type="match status" value="1"/>
</dbReference>